<evidence type="ECO:0000256" key="1">
    <source>
        <dbReference type="SAM" id="MobiDB-lite"/>
    </source>
</evidence>
<accession>A0A6N7L2S6</accession>
<comment type="caution">
    <text evidence="2">The sequence shown here is derived from an EMBL/GenBank/DDBJ whole genome shotgun (WGS) entry which is preliminary data.</text>
</comment>
<dbReference type="EMBL" id="WBOF01000005">
    <property type="protein sequence ID" value="MQS17505.1"/>
    <property type="molecule type" value="Genomic_DNA"/>
</dbReference>
<protein>
    <submittedName>
        <fullName evidence="2">Uncharacterized protein</fullName>
    </submittedName>
</protein>
<gene>
    <name evidence="2" type="ORF">F7Q99_36300</name>
</gene>
<proteinExistence type="predicted"/>
<evidence type="ECO:0000313" key="2">
    <source>
        <dbReference type="EMBL" id="MQS17505.1"/>
    </source>
</evidence>
<organism evidence="2 3">
    <name type="scientific">Streptomyces kaniharaensis</name>
    <dbReference type="NCBI Taxonomy" id="212423"/>
    <lineage>
        <taxon>Bacteria</taxon>
        <taxon>Bacillati</taxon>
        <taxon>Actinomycetota</taxon>
        <taxon>Actinomycetes</taxon>
        <taxon>Kitasatosporales</taxon>
        <taxon>Streptomycetaceae</taxon>
        <taxon>Streptomyces</taxon>
    </lineage>
</organism>
<evidence type="ECO:0000313" key="3">
    <source>
        <dbReference type="Proteomes" id="UP000450000"/>
    </source>
</evidence>
<feature type="compositionally biased region" description="Basic residues" evidence="1">
    <location>
        <begin position="135"/>
        <end position="152"/>
    </location>
</feature>
<dbReference type="AlphaFoldDB" id="A0A6N7L2S6"/>
<keyword evidence="3" id="KW-1185">Reference proteome</keyword>
<dbReference type="RefSeq" id="WP_153470554.1">
    <property type="nucleotide sequence ID" value="NZ_WBOF01000005.1"/>
</dbReference>
<reference evidence="2 3" key="1">
    <citation type="submission" date="2019-09" db="EMBL/GenBank/DDBJ databases">
        <title>Genome Sequences of Streptomyces kaniharaensis ATCC 21070.</title>
        <authorList>
            <person name="Zhu W."/>
            <person name="De Crecy-Lagard V."/>
            <person name="Richards N.G."/>
        </authorList>
    </citation>
    <scope>NUCLEOTIDE SEQUENCE [LARGE SCALE GENOMIC DNA]</scope>
    <source>
        <strain evidence="2 3">SF-557</strain>
    </source>
</reference>
<feature type="region of interest" description="Disordered" evidence="1">
    <location>
        <begin position="131"/>
        <end position="152"/>
    </location>
</feature>
<dbReference type="OrthoDB" id="7574889at2"/>
<name>A0A6N7L2S6_9ACTN</name>
<sequence length="152" mass="16618">MPSTALTITPGPVPDLTHYDIICGNLSGGADSRVMQYLLMEAARAVGVADRMWTFHATLGPVEWPGVTFGGRRYPSMSELAARQSRESGVLRSRHERTKTTNDGVGGNEPQDLLTHIAAYGYSCAWAPRTAQRAGRSRSRKPRSRRRSSVCA</sequence>
<dbReference type="Proteomes" id="UP000450000">
    <property type="component" value="Unassembled WGS sequence"/>
</dbReference>
<feature type="region of interest" description="Disordered" evidence="1">
    <location>
        <begin position="84"/>
        <end position="109"/>
    </location>
</feature>